<organism evidence="2 3">
    <name type="scientific">Macrococcus carouselicus</name>
    <dbReference type="NCBI Taxonomy" id="69969"/>
    <lineage>
        <taxon>Bacteria</taxon>
        <taxon>Bacillati</taxon>
        <taxon>Bacillota</taxon>
        <taxon>Bacilli</taxon>
        <taxon>Bacillales</taxon>
        <taxon>Staphylococcaceae</taxon>
        <taxon>Macrococcus</taxon>
    </lineage>
</organism>
<name>A0A9Q8CQM0_9STAP</name>
<reference evidence="2 3" key="1">
    <citation type="submission" date="2019-01" db="EMBL/GenBank/DDBJ databases">
        <title>Draft genome sequences of the type strains of six Macrococcus species.</title>
        <authorList>
            <person name="Mazhar S."/>
            <person name="Altermann E."/>
            <person name="Hill C."/>
            <person name="Mcauliffe O."/>
        </authorList>
    </citation>
    <scope>NUCLEOTIDE SEQUENCE [LARGE SCALE GENOMIC DNA]</scope>
    <source>
        <strain evidence="2 3">ATCC 51828</strain>
    </source>
</reference>
<protein>
    <submittedName>
        <fullName evidence="2">CHAP domain-containing protein</fullName>
    </submittedName>
</protein>
<feature type="domain" description="Peptidase C51" evidence="1">
    <location>
        <begin position="11"/>
        <end position="134"/>
    </location>
</feature>
<evidence type="ECO:0000313" key="2">
    <source>
        <dbReference type="EMBL" id="TDM04707.1"/>
    </source>
</evidence>
<dbReference type="PROSITE" id="PS50911">
    <property type="entry name" value="CHAP"/>
    <property type="match status" value="1"/>
</dbReference>
<dbReference type="Proteomes" id="UP000295280">
    <property type="component" value="Unassembled WGS sequence"/>
</dbReference>
<gene>
    <name evidence="2" type="ORF">ERX40_00510</name>
</gene>
<comment type="caution">
    <text evidence="2">The sequence shown here is derived from an EMBL/GenBank/DDBJ whole genome shotgun (WGS) entry which is preliminary data.</text>
</comment>
<dbReference type="SUPFAM" id="SSF54001">
    <property type="entry name" value="Cysteine proteinases"/>
    <property type="match status" value="1"/>
</dbReference>
<keyword evidence="3" id="KW-1185">Reference proteome</keyword>
<dbReference type="AlphaFoldDB" id="A0A9Q8CQM0"/>
<dbReference type="EMBL" id="SCWD01000001">
    <property type="protein sequence ID" value="TDM04707.1"/>
    <property type="molecule type" value="Genomic_DNA"/>
</dbReference>
<dbReference type="Pfam" id="PF05257">
    <property type="entry name" value="CHAP"/>
    <property type="match status" value="1"/>
</dbReference>
<proteinExistence type="predicted"/>
<accession>A0A9Q8CQM0</accession>
<evidence type="ECO:0000313" key="3">
    <source>
        <dbReference type="Proteomes" id="UP000295280"/>
    </source>
</evidence>
<evidence type="ECO:0000259" key="1">
    <source>
        <dbReference type="PROSITE" id="PS50911"/>
    </source>
</evidence>
<dbReference type="Gene3D" id="3.90.1720.10">
    <property type="entry name" value="endopeptidase domain like (from Nostoc punctiforme)"/>
    <property type="match status" value="1"/>
</dbReference>
<dbReference type="InterPro" id="IPR038765">
    <property type="entry name" value="Papain-like_cys_pep_sf"/>
</dbReference>
<dbReference type="OrthoDB" id="9805070at2"/>
<sequence length="134" mass="15459">MLLTISTSVEQPTADAYTYPNPIKYKAANYYSWGSCAYYAFNRRAQLGRHVSNQWGNAKNWAYNAQRNGYLVSRTPVKGAVMVSQTGYYGHVAVVEYKYSNGSIKISEMNYPRQGVKTYRYLTKTQASYYQYIY</sequence>
<dbReference type="InterPro" id="IPR007921">
    <property type="entry name" value="CHAP_dom"/>
</dbReference>